<dbReference type="RefSeq" id="WP_132882971.1">
    <property type="nucleotide sequence ID" value="NZ_JBBGZA010000001.1"/>
</dbReference>
<dbReference type="EMBL" id="JBBGZA010000001">
    <property type="protein sequence ID" value="MEJ5093426.1"/>
    <property type="molecule type" value="Genomic_DNA"/>
</dbReference>
<name>A0ABU8Q0Z7_9SPHN</name>
<protein>
    <submittedName>
        <fullName evidence="3">Cell wall hydrolase</fullName>
    </submittedName>
</protein>
<keyword evidence="1" id="KW-0732">Signal</keyword>
<dbReference type="GO" id="GO:0016787">
    <property type="term" value="F:hydrolase activity"/>
    <property type="evidence" value="ECO:0007669"/>
    <property type="project" value="UniProtKB-KW"/>
</dbReference>
<reference evidence="3 4" key="1">
    <citation type="submission" date="2023-12" db="EMBL/GenBank/DDBJ databases">
        <title>Gut-associated functions are favored during microbiome assembly across C. elegans life.</title>
        <authorList>
            <person name="Zimmermann J."/>
        </authorList>
    </citation>
    <scope>NUCLEOTIDE SEQUENCE [LARGE SCALE GENOMIC DNA]</scope>
    <source>
        <strain evidence="3 4">JUb134</strain>
    </source>
</reference>
<feature type="signal peptide" evidence="1">
    <location>
        <begin position="1"/>
        <end position="29"/>
    </location>
</feature>
<evidence type="ECO:0000259" key="2">
    <source>
        <dbReference type="Pfam" id="PF07486"/>
    </source>
</evidence>
<dbReference type="InterPro" id="IPR011105">
    <property type="entry name" value="Cell_wall_hydrolase_SleB"/>
</dbReference>
<proteinExistence type="predicted"/>
<keyword evidence="3" id="KW-0378">Hydrolase</keyword>
<gene>
    <name evidence="3" type="ORF">WH159_02540</name>
</gene>
<keyword evidence="4" id="KW-1185">Reference proteome</keyword>
<dbReference type="Proteomes" id="UP001380365">
    <property type="component" value="Unassembled WGS sequence"/>
</dbReference>
<accession>A0ABU8Q0Z7</accession>
<dbReference type="Pfam" id="PF07486">
    <property type="entry name" value="Hydrolase_2"/>
    <property type="match status" value="1"/>
</dbReference>
<evidence type="ECO:0000313" key="3">
    <source>
        <dbReference type="EMBL" id="MEJ5093426.1"/>
    </source>
</evidence>
<comment type="caution">
    <text evidence="3">The sequence shown here is derived from an EMBL/GenBank/DDBJ whole genome shotgun (WGS) entry which is preliminary data.</text>
</comment>
<feature type="chain" id="PRO_5046906578" evidence="1">
    <location>
        <begin position="30"/>
        <end position="232"/>
    </location>
</feature>
<organism evidence="3 4">
    <name type="scientific">Sphingomonas molluscorum</name>
    <dbReference type="NCBI Taxonomy" id="418184"/>
    <lineage>
        <taxon>Bacteria</taxon>
        <taxon>Pseudomonadati</taxon>
        <taxon>Pseudomonadota</taxon>
        <taxon>Alphaproteobacteria</taxon>
        <taxon>Sphingomonadales</taxon>
        <taxon>Sphingomonadaceae</taxon>
        <taxon>Sphingomonas</taxon>
    </lineage>
</organism>
<evidence type="ECO:0000313" key="4">
    <source>
        <dbReference type="Proteomes" id="UP001380365"/>
    </source>
</evidence>
<feature type="domain" description="Cell wall hydrolase SleB" evidence="2">
    <location>
        <begin position="129"/>
        <end position="231"/>
    </location>
</feature>
<sequence>MSSKKRTACTAALYLCVALLGAITTPGFAFEAERASVETVNVESAAKVPAAPVTQLATVATTVAPAASPLKPQTVTFAASTPIVQAVGTASVTATFGSLAAAVAAQPSNVGEDEQINCLATGIYYEAKGEPLSGQLAVAEVILNRTQSGRFPDTACGVLKQPGQFSFVRGGKLPEPNAGSTAWRTAVAVAHVAKRALWDSPADGALFFHARRLAPRWGKARVASVGNHVFYR</sequence>
<dbReference type="InterPro" id="IPR042047">
    <property type="entry name" value="SleB_dom1"/>
</dbReference>
<evidence type="ECO:0000256" key="1">
    <source>
        <dbReference type="SAM" id="SignalP"/>
    </source>
</evidence>
<dbReference type="Gene3D" id="1.10.10.2520">
    <property type="entry name" value="Cell wall hydrolase SleB, domain 1"/>
    <property type="match status" value="1"/>
</dbReference>